<keyword evidence="2" id="KW-1133">Transmembrane helix</keyword>
<dbReference type="GO" id="GO:0004672">
    <property type="term" value="F:protein kinase activity"/>
    <property type="evidence" value="ECO:0007669"/>
    <property type="project" value="InterPro"/>
</dbReference>
<dbReference type="SUPFAM" id="SSF56112">
    <property type="entry name" value="Protein kinase-like (PK-like)"/>
    <property type="match status" value="1"/>
</dbReference>
<evidence type="ECO:0000259" key="3">
    <source>
        <dbReference type="PROSITE" id="PS50011"/>
    </source>
</evidence>
<dbReference type="Proteomes" id="UP000225740">
    <property type="component" value="Unassembled WGS sequence"/>
</dbReference>
<feature type="region of interest" description="Disordered" evidence="1">
    <location>
        <begin position="327"/>
        <end position="377"/>
    </location>
</feature>
<dbReference type="InterPro" id="IPR000719">
    <property type="entry name" value="Prot_kinase_dom"/>
</dbReference>
<dbReference type="GO" id="GO:0005524">
    <property type="term" value="F:ATP binding"/>
    <property type="evidence" value="ECO:0007669"/>
    <property type="project" value="InterPro"/>
</dbReference>
<keyword evidence="2" id="KW-0472">Membrane</keyword>
<keyword evidence="5" id="KW-1185">Reference proteome</keyword>
<feature type="transmembrane region" description="Helical" evidence="2">
    <location>
        <begin position="440"/>
        <end position="458"/>
    </location>
</feature>
<keyword evidence="2" id="KW-0812">Transmembrane</keyword>
<dbReference type="Gene3D" id="1.10.510.10">
    <property type="entry name" value="Transferase(Phosphotransferase) domain 1"/>
    <property type="match status" value="1"/>
</dbReference>
<protein>
    <recommendedName>
        <fullName evidence="3">Protein kinase domain-containing protein</fullName>
    </recommendedName>
</protein>
<evidence type="ECO:0000256" key="2">
    <source>
        <dbReference type="SAM" id="Phobius"/>
    </source>
</evidence>
<sequence length="547" mass="60610">MTDWVDVSKRQLQELYGTVWELDGWPLSFGEVAGGGEASVCEMSGESGETVAYLRFIQPHRTSPARIHRTEWLIGQHVLQESELFRGLPHAWVTTQQYGRPSGCDFDFIATFHDAVPGQTWRSVKWAFHGRVDAVHGLPTPINRVRAAKNLVATLAAFEEIGTKGFVHGDLTDRNLILDARTGKVNLIDFDAFVYQTSPTLDDPRISIGDGGVTGMSGYCPKDLEECLDEHAFAYSDRRARDMLLLELLAFSENDPPADAPGSWQQRNTTLTSVKPLAEQLGLPHLLDTSVFDCPESDRPTSCQLARALGLAIPKIAEPHANVADPLQDRPVAMPNFETNQYPDGSVSEPILPREKRKKRSRSNASPRQPQPDPWEYISSFARENGPAVVQHLPAFAGRFALCFMPLLFAYHFLFVGFLLAFQPMEPVYESLHHGPLNAMLYATTIIASLVASARLMTSDSQFQRLTSDPILSSVLLGAKGGAIVMHLFLFAATLFAFVLVAAVRLFHDGDAVPSTVPEAIGWPLSLVLLISTFLGTARFVKWWLWR</sequence>
<reference evidence="4 5" key="1">
    <citation type="submission" date="2017-06" db="EMBL/GenBank/DDBJ databases">
        <title>Description of Rhodopirellula bahusiensis sp. nov.</title>
        <authorList>
            <person name="Kizina J."/>
            <person name="Harder J."/>
        </authorList>
    </citation>
    <scope>NUCLEOTIDE SEQUENCE [LARGE SCALE GENOMIC DNA]</scope>
    <source>
        <strain evidence="4 5">SWK21</strain>
    </source>
</reference>
<feature type="transmembrane region" description="Helical" evidence="2">
    <location>
        <begin position="488"/>
        <end position="508"/>
    </location>
</feature>
<feature type="domain" description="Protein kinase" evidence="3">
    <location>
        <begin position="27"/>
        <end position="323"/>
    </location>
</feature>
<dbReference type="PROSITE" id="PS50011">
    <property type="entry name" value="PROTEIN_KINASE_DOM"/>
    <property type="match status" value="1"/>
</dbReference>
<organism evidence="4 5">
    <name type="scientific">Rhodopirellula bahusiensis</name>
    <dbReference type="NCBI Taxonomy" id="2014065"/>
    <lineage>
        <taxon>Bacteria</taxon>
        <taxon>Pseudomonadati</taxon>
        <taxon>Planctomycetota</taxon>
        <taxon>Planctomycetia</taxon>
        <taxon>Pirellulales</taxon>
        <taxon>Pirellulaceae</taxon>
        <taxon>Rhodopirellula</taxon>
    </lineage>
</organism>
<feature type="transmembrane region" description="Helical" evidence="2">
    <location>
        <begin position="520"/>
        <end position="541"/>
    </location>
</feature>
<name>A0A2G1W913_9BACT</name>
<comment type="caution">
    <text evidence="4">The sequence shown here is derived from an EMBL/GenBank/DDBJ whole genome shotgun (WGS) entry which is preliminary data.</text>
</comment>
<evidence type="ECO:0000256" key="1">
    <source>
        <dbReference type="SAM" id="MobiDB-lite"/>
    </source>
</evidence>
<dbReference type="EMBL" id="NIZW01000008">
    <property type="protein sequence ID" value="PHQ35129.1"/>
    <property type="molecule type" value="Genomic_DNA"/>
</dbReference>
<evidence type="ECO:0000313" key="5">
    <source>
        <dbReference type="Proteomes" id="UP000225740"/>
    </source>
</evidence>
<dbReference type="AlphaFoldDB" id="A0A2G1W913"/>
<dbReference type="InterPro" id="IPR011009">
    <property type="entry name" value="Kinase-like_dom_sf"/>
</dbReference>
<gene>
    <name evidence="4" type="ORF">CEE69_11975</name>
</gene>
<accession>A0A2G1W913</accession>
<feature type="transmembrane region" description="Helical" evidence="2">
    <location>
        <begin position="400"/>
        <end position="420"/>
    </location>
</feature>
<proteinExistence type="predicted"/>
<evidence type="ECO:0000313" key="4">
    <source>
        <dbReference type="EMBL" id="PHQ35129.1"/>
    </source>
</evidence>